<dbReference type="EMBL" id="CP046401">
    <property type="protein sequence ID" value="QGY46573.1"/>
    <property type="molecule type" value="Genomic_DNA"/>
</dbReference>
<evidence type="ECO:0000256" key="1">
    <source>
        <dbReference type="ARBA" id="ARBA00022679"/>
    </source>
</evidence>
<reference evidence="3 4" key="1">
    <citation type="submission" date="2019-11" db="EMBL/GenBank/DDBJ databases">
        <authorList>
            <person name="Zheng R.K."/>
            <person name="Sun C.M."/>
        </authorList>
    </citation>
    <scope>NUCLEOTIDE SEQUENCE [LARGE SCALE GENOMIC DNA]</scope>
    <source>
        <strain evidence="3 4">WC007</strain>
    </source>
</reference>
<evidence type="ECO:0000313" key="4">
    <source>
        <dbReference type="Proteomes" id="UP000428260"/>
    </source>
</evidence>
<evidence type="ECO:0000259" key="2">
    <source>
        <dbReference type="Pfam" id="PF00534"/>
    </source>
</evidence>
<organism evidence="3 4">
    <name type="scientific">Maribellus comscasis</name>
    <dbReference type="NCBI Taxonomy" id="2681766"/>
    <lineage>
        <taxon>Bacteria</taxon>
        <taxon>Pseudomonadati</taxon>
        <taxon>Bacteroidota</taxon>
        <taxon>Bacteroidia</taxon>
        <taxon>Marinilabiliales</taxon>
        <taxon>Prolixibacteraceae</taxon>
        <taxon>Maribellus</taxon>
    </lineage>
</organism>
<accession>A0A6I6K4Q3</accession>
<dbReference type="AlphaFoldDB" id="A0A6I6K4Q3"/>
<evidence type="ECO:0000313" key="3">
    <source>
        <dbReference type="EMBL" id="QGY46573.1"/>
    </source>
</evidence>
<dbReference type="CDD" id="cd03801">
    <property type="entry name" value="GT4_PimA-like"/>
    <property type="match status" value="1"/>
</dbReference>
<feature type="domain" description="Glycosyl transferase family 1" evidence="2">
    <location>
        <begin position="160"/>
        <end position="337"/>
    </location>
</feature>
<dbReference type="Gene3D" id="3.40.50.2000">
    <property type="entry name" value="Glycogen Phosphorylase B"/>
    <property type="match status" value="2"/>
</dbReference>
<dbReference type="RefSeq" id="WP_158869704.1">
    <property type="nucleotide sequence ID" value="NZ_CP046401.1"/>
</dbReference>
<dbReference type="SUPFAM" id="SSF53756">
    <property type="entry name" value="UDP-Glycosyltransferase/glycogen phosphorylase"/>
    <property type="match status" value="1"/>
</dbReference>
<sequence>MSKVLLFGPLTPPLTGQAVAFTIVANSLPEQKKILIDTSKYKNPIINTFYSVFKVLFSFAFYKFSNIYFTSSRSKLGFIKDFLLLIMGLWFKKKIINHLHGADFKKFYGESIFLKPLISYAYKGVNTSIVLLNIMKNQYDDFPKMKKVVVGNCYNQELEECKNDFSKNNYQILFLSNLMYGKGIIDFLDACFVLLGNNEEIKIKIAGKLMGDTFMRQKNIEKLFKEKYNQLRGVYGERVEYLGIVKGYEKSKVLFESSIFVLPSFYPTEAYPISIIEAMRAGNAIVTTNHNYLPYIVKEKNGVIISPKSPNEIYSSVEKLINNLGQLKKIQRHNIKEAKHKYSQDRYISDIQQIILS</sequence>
<protein>
    <submittedName>
        <fullName evidence="3">Glycosyltransferase</fullName>
    </submittedName>
</protein>
<name>A0A6I6K4Q3_9BACT</name>
<keyword evidence="4" id="KW-1185">Reference proteome</keyword>
<keyword evidence="1 3" id="KW-0808">Transferase</keyword>
<dbReference type="Proteomes" id="UP000428260">
    <property type="component" value="Chromosome"/>
</dbReference>
<dbReference type="PANTHER" id="PTHR46401:SF2">
    <property type="entry name" value="GLYCOSYLTRANSFERASE WBBK-RELATED"/>
    <property type="match status" value="1"/>
</dbReference>
<dbReference type="Pfam" id="PF00534">
    <property type="entry name" value="Glycos_transf_1"/>
    <property type="match status" value="1"/>
</dbReference>
<dbReference type="PANTHER" id="PTHR46401">
    <property type="entry name" value="GLYCOSYLTRANSFERASE WBBK-RELATED"/>
    <property type="match status" value="1"/>
</dbReference>
<dbReference type="InterPro" id="IPR001296">
    <property type="entry name" value="Glyco_trans_1"/>
</dbReference>
<dbReference type="GO" id="GO:0016757">
    <property type="term" value="F:glycosyltransferase activity"/>
    <property type="evidence" value="ECO:0007669"/>
    <property type="project" value="InterPro"/>
</dbReference>
<gene>
    <name evidence="3" type="ORF">GM418_23805</name>
</gene>
<dbReference type="GO" id="GO:0009103">
    <property type="term" value="P:lipopolysaccharide biosynthetic process"/>
    <property type="evidence" value="ECO:0007669"/>
    <property type="project" value="TreeGrafter"/>
</dbReference>
<proteinExistence type="predicted"/>
<dbReference type="KEGG" id="mcos:GM418_23805"/>